<gene>
    <name evidence="6" type="ORF">GW587_03735</name>
</gene>
<evidence type="ECO:0000313" key="6">
    <source>
        <dbReference type="EMBL" id="NGZ83372.1"/>
    </source>
</evidence>
<dbReference type="Proteomes" id="UP000666369">
    <property type="component" value="Unassembled WGS sequence"/>
</dbReference>
<feature type="transmembrane region" description="Helical" evidence="5">
    <location>
        <begin position="290"/>
        <end position="314"/>
    </location>
</feature>
<dbReference type="Gene3D" id="1.50.10.150">
    <property type="entry name" value="Voltage-dependent anion channel"/>
    <property type="match status" value="1"/>
</dbReference>
<evidence type="ECO:0000256" key="1">
    <source>
        <dbReference type="ARBA" id="ARBA00004141"/>
    </source>
</evidence>
<dbReference type="PANTHER" id="PTHR37955">
    <property type="entry name" value="TELLURITE RESISTANCE PROTEIN TEHA"/>
    <property type="match status" value="1"/>
</dbReference>
<evidence type="ECO:0000256" key="2">
    <source>
        <dbReference type="ARBA" id="ARBA00022692"/>
    </source>
</evidence>
<dbReference type="CDD" id="cd09323">
    <property type="entry name" value="TDT_SLAC1_like"/>
    <property type="match status" value="1"/>
</dbReference>
<feature type="transmembrane region" description="Helical" evidence="5">
    <location>
        <begin position="7"/>
        <end position="29"/>
    </location>
</feature>
<keyword evidence="4 5" id="KW-0472">Membrane</keyword>
<feature type="transmembrane region" description="Helical" evidence="5">
    <location>
        <begin position="169"/>
        <end position="193"/>
    </location>
</feature>
<evidence type="ECO:0000256" key="5">
    <source>
        <dbReference type="SAM" id="Phobius"/>
    </source>
</evidence>
<organism evidence="6 7">
    <name type="scientific">Duganella aceris</name>
    <dbReference type="NCBI Taxonomy" id="2703883"/>
    <lineage>
        <taxon>Bacteria</taxon>
        <taxon>Pseudomonadati</taxon>
        <taxon>Pseudomonadota</taxon>
        <taxon>Betaproteobacteria</taxon>
        <taxon>Burkholderiales</taxon>
        <taxon>Oxalobacteraceae</taxon>
        <taxon>Telluria group</taxon>
        <taxon>Duganella</taxon>
    </lineage>
</organism>
<proteinExistence type="predicted"/>
<reference evidence="7" key="1">
    <citation type="submission" date="2023-07" db="EMBL/GenBank/DDBJ databases">
        <title>Duganella aceri sp. nov., isolated from tree sap.</title>
        <authorList>
            <person name="Kim I.S."/>
        </authorList>
    </citation>
    <scope>NUCLEOTIDE SEQUENCE [LARGE SCALE GENOMIC DNA]</scope>
    <source>
        <strain evidence="7">SAP-35</strain>
    </source>
</reference>
<dbReference type="Pfam" id="PF03595">
    <property type="entry name" value="SLAC1"/>
    <property type="match status" value="1"/>
</dbReference>
<feature type="transmembrane region" description="Helical" evidence="5">
    <location>
        <begin position="80"/>
        <end position="99"/>
    </location>
</feature>
<comment type="subcellular location">
    <subcellularLocation>
        <location evidence="1">Membrane</location>
        <topology evidence="1">Multi-pass membrane protein</topology>
    </subcellularLocation>
</comment>
<evidence type="ECO:0000313" key="7">
    <source>
        <dbReference type="Proteomes" id="UP000666369"/>
    </source>
</evidence>
<sequence>METTTTPLSYLPVGMFGGVMGLTGLSVAWRLAHQHFGAPLWISQAIGAAAIAAFAALIVAYGIKAISGFDAVRAEFHHPIAANLFGTPMISLLLMPYLLAEHSLWLARLSWVLGAVGMTALAWIIVMRWMTVRQAATHVAPAWIVPVVGMLDVPLAVPQLQWQGLHGVMVFGLAVGLFFAVPLFTLIFQRLALEEPLAPALQPSLLILVAPFAVGFSAYVTTIGGIDMFAEALYMLMVFVLAVLLGRLRHLPHCSPFRVSWWAASFPLAASAGAAMRYAEHAAGPVTDAIALLALAVATLTIAIFLAQTLSAMLKGELRALA</sequence>
<feature type="transmembrane region" description="Helical" evidence="5">
    <location>
        <begin position="205"/>
        <end position="226"/>
    </location>
</feature>
<protein>
    <submittedName>
        <fullName evidence="6">C4-dicarboxylate ABC transporter</fullName>
    </submittedName>
</protein>
<keyword evidence="7" id="KW-1185">Reference proteome</keyword>
<keyword evidence="2 5" id="KW-0812">Transmembrane</keyword>
<evidence type="ECO:0000256" key="4">
    <source>
        <dbReference type="ARBA" id="ARBA00023136"/>
    </source>
</evidence>
<comment type="caution">
    <text evidence="6">The sequence shown here is derived from an EMBL/GenBank/DDBJ whole genome shotgun (WGS) entry which is preliminary data.</text>
</comment>
<dbReference type="EMBL" id="JAADJT010000001">
    <property type="protein sequence ID" value="NGZ83372.1"/>
    <property type="molecule type" value="Genomic_DNA"/>
</dbReference>
<accession>A0ABX0FFN6</accession>
<dbReference type="InterPro" id="IPR052951">
    <property type="entry name" value="Tellurite_res_ion_channel"/>
</dbReference>
<feature type="transmembrane region" description="Helical" evidence="5">
    <location>
        <begin position="232"/>
        <end position="248"/>
    </location>
</feature>
<name>A0ABX0FFN6_9BURK</name>
<keyword evidence="3 5" id="KW-1133">Transmembrane helix</keyword>
<feature type="transmembrane region" description="Helical" evidence="5">
    <location>
        <begin position="260"/>
        <end position="278"/>
    </location>
</feature>
<dbReference type="InterPro" id="IPR004695">
    <property type="entry name" value="SLAC1/Mae1/Ssu1/TehA"/>
</dbReference>
<feature type="transmembrane region" description="Helical" evidence="5">
    <location>
        <begin position="138"/>
        <end position="157"/>
    </location>
</feature>
<feature type="transmembrane region" description="Helical" evidence="5">
    <location>
        <begin position="41"/>
        <end position="60"/>
    </location>
</feature>
<dbReference type="PANTHER" id="PTHR37955:SF1">
    <property type="entry name" value="DEP DOMAIN-CONTAINING PROTEIN"/>
    <property type="match status" value="1"/>
</dbReference>
<feature type="transmembrane region" description="Helical" evidence="5">
    <location>
        <begin position="105"/>
        <end position="126"/>
    </location>
</feature>
<dbReference type="InterPro" id="IPR038665">
    <property type="entry name" value="Voltage-dep_anion_channel_sf"/>
</dbReference>
<evidence type="ECO:0000256" key="3">
    <source>
        <dbReference type="ARBA" id="ARBA00022989"/>
    </source>
</evidence>